<protein>
    <recommendedName>
        <fullName evidence="4">DUF155 domain-containing protein</fullName>
    </recommendedName>
</protein>
<evidence type="ECO:0000256" key="1">
    <source>
        <dbReference type="SAM" id="Phobius"/>
    </source>
</evidence>
<evidence type="ECO:0008006" key="4">
    <source>
        <dbReference type="Google" id="ProtNLM"/>
    </source>
</evidence>
<evidence type="ECO:0000313" key="2">
    <source>
        <dbReference type="EMBL" id="QEE29815.1"/>
    </source>
</evidence>
<dbReference type="OrthoDB" id="180075at2"/>
<dbReference type="KEGG" id="talb:FTW19_18610"/>
<dbReference type="RefSeq" id="WP_147649085.1">
    <property type="nucleotide sequence ID" value="NZ_CP042806.1"/>
</dbReference>
<organism evidence="2 3">
    <name type="scientific">Terriglobus albidus</name>
    <dbReference type="NCBI Taxonomy" id="1592106"/>
    <lineage>
        <taxon>Bacteria</taxon>
        <taxon>Pseudomonadati</taxon>
        <taxon>Acidobacteriota</taxon>
        <taxon>Terriglobia</taxon>
        <taxon>Terriglobales</taxon>
        <taxon>Acidobacteriaceae</taxon>
        <taxon>Terriglobus</taxon>
    </lineage>
</organism>
<proteinExistence type="predicted"/>
<dbReference type="AlphaFoldDB" id="A0A5B9EFE4"/>
<sequence length="372" mass="42052">MSEISTQNAPELDPSLTGTLLLVVQFDVCEEIQIDQLAQALGIPTVSQSGTRPSAPVYGRYERPPLVEPFEDVLFPGEGKLSGEVKYYDYGVLSVLIHLPFRGDWSSLIRQTAHWMWEVDLAAHAERIVHEKVARATTCMIKPYKRYLSEEYVIFHTRNVSGVWNAAQMLSQHGPRIAQVVRGDSGELSEGEVTEVLRSQISYYTTDLAVVGWNAAFLYDTTAGAKDAVQLLEYANSQLLELRYYDELLTQELAGVYKQLEKKTGTFARWRLAGSATRLQTTLLEVSELTERVDNAIKFLSDMFAARLYRLAATRVGVSDYRNIVTAKVHVAEDLYRYMVDQFNQSRAFLLELTVVIILVVELIFLFRGKGF</sequence>
<dbReference type="Proteomes" id="UP000321820">
    <property type="component" value="Chromosome"/>
</dbReference>
<keyword evidence="1" id="KW-0472">Membrane</keyword>
<keyword evidence="1" id="KW-1133">Transmembrane helix</keyword>
<accession>A0A5B9EFE4</accession>
<name>A0A5B9EFE4_9BACT</name>
<evidence type="ECO:0000313" key="3">
    <source>
        <dbReference type="Proteomes" id="UP000321820"/>
    </source>
</evidence>
<gene>
    <name evidence="2" type="ORF">FTW19_18610</name>
</gene>
<reference evidence="2 3" key="1">
    <citation type="submission" date="2019-08" db="EMBL/GenBank/DDBJ databases">
        <title>Complete genome sequence of Terriglobus albidus strain ORNL.</title>
        <authorList>
            <person name="Podar M."/>
        </authorList>
    </citation>
    <scope>NUCLEOTIDE SEQUENCE [LARGE SCALE GENOMIC DNA]</scope>
    <source>
        <strain evidence="2 3">ORNL</strain>
    </source>
</reference>
<feature type="transmembrane region" description="Helical" evidence="1">
    <location>
        <begin position="348"/>
        <end position="367"/>
    </location>
</feature>
<keyword evidence="3" id="KW-1185">Reference proteome</keyword>
<keyword evidence="1" id="KW-0812">Transmembrane</keyword>
<dbReference type="EMBL" id="CP042806">
    <property type="protein sequence ID" value="QEE29815.1"/>
    <property type="molecule type" value="Genomic_DNA"/>
</dbReference>